<keyword evidence="1" id="KW-0472">Membrane</keyword>
<accession>A0A314UH42</accession>
<organism evidence="3 4">
    <name type="scientific">Prunus yedoensis var. nudiflora</name>
    <dbReference type="NCBI Taxonomy" id="2094558"/>
    <lineage>
        <taxon>Eukaryota</taxon>
        <taxon>Viridiplantae</taxon>
        <taxon>Streptophyta</taxon>
        <taxon>Embryophyta</taxon>
        <taxon>Tracheophyta</taxon>
        <taxon>Spermatophyta</taxon>
        <taxon>Magnoliopsida</taxon>
        <taxon>eudicotyledons</taxon>
        <taxon>Gunneridae</taxon>
        <taxon>Pentapetalae</taxon>
        <taxon>rosids</taxon>
        <taxon>fabids</taxon>
        <taxon>Rosales</taxon>
        <taxon>Rosaceae</taxon>
        <taxon>Amygdaloideae</taxon>
        <taxon>Amygdaleae</taxon>
        <taxon>Prunus</taxon>
    </lineage>
</organism>
<sequence length="220" mass="24310">MAAKEQGKPLAPANSYHLRSDEEEVIVSSHIKLSQRKYVMCCGCVSALFLIIAVTAIVLGFTVFHVKGPRIKMNNVTIQQLELANGTLRSDTNLTLLADVSIKNPNVASFKYENTTTMVYYREMEVGQGRTPAGVAKARRTMRMNVTVDIVPREIMVVPGFTSEVASGTLKVSTYTRIQGKVKIVMVNKNVVVELNCSMTYNFASKEIQGTKDCKPRVSL</sequence>
<keyword evidence="1" id="KW-1133">Transmembrane helix</keyword>
<dbReference type="InterPro" id="IPR055301">
    <property type="entry name" value="Lea14-like_2"/>
</dbReference>
<evidence type="ECO:0000313" key="4">
    <source>
        <dbReference type="Proteomes" id="UP000250321"/>
    </source>
</evidence>
<proteinExistence type="predicted"/>
<protein>
    <recommendedName>
        <fullName evidence="2">Late embryogenesis abundant protein LEA-2 subgroup domain-containing protein</fullName>
    </recommendedName>
</protein>
<name>A0A314UH42_PRUYE</name>
<reference evidence="3 4" key="1">
    <citation type="submission" date="2018-02" db="EMBL/GenBank/DDBJ databases">
        <title>Draft genome of wild Prunus yedoensis var. nudiflora.</title>
        <authorList>
            <person name="Baek S."/>
            <person name="Kim J.-H."/>
            <person name="Choi K."/>
            <person name="Kim G.-B."/>
            <person name="Cho A."/>
            <person name="Jang H."/>
            <person name="Shin C.-H."/>
            <person name="Yu H.-J."/>
            <person name="Mun J.-H."/>
        </authorList>
    </citation>
    <scope>NUCLEOTIDE SEQUENCE [LARGE SCALE GENOMIC DNA]</scope>
    <source>
        <strain evidence="4">cv. Jeju island</strain>
        <tissue evidence="3">Leaf</tissue>
    </source>
</reference>
<gene>
    <name evidence="3" type="ORF">Pyn_19755</name>
</gene>
<dbReference type="EMBL" id="PJQY01003531">
    <property type="protein sequence ID" value="PQM36621.1"/>
    <property type="molecule type" value="Genomic_DNA"/>
</dbReference>
<dbReference type="Proteomes" id="UP000250321">
    <property type="component" value="Unassembled WGS sequence"/>
</dbReference>
<keyword evidence="4" id="KW-1185">Reference proteome</keyword>
<dbReference type="OrthoDB" id="764273at2759"/>
<dbReference type="InterPro" id="IPR004864">
    <property type="entry name" value="LEA_2"/>
</dbReference>
<dbReference type="PANTHER" id="PTHR31852">
    <property type="entry name" value="LATE EMBRYOGENESIS ABUNDANT (LEA) HYDROXYPROLINE-RICH GLYCOPROTEIN FAMILY"/>
    <property type="match status" value="1"/>
</dbReference>
<comment type="caution">
    <text evidence="3">The sequence shown here is derived from an EMBL/GenBank/DDBJ whole genome shotgun (WGS) entry which is preliminary data.</text>
</comment>
<dbReference type="Pfam" id="PF03168">
    <property type="entry name" value="LEA_2"/>
    <property type="match status" value="1"/>
</dbReference>
<feature type="domain" description="Late embryogenesis abundant protein LEA-2 subgroup" evidence="2">
    <location>
        <begin position="100"/>
        <end position="198"/>
    </location>
</feature>
<dbReference type="SUPFAM" id="SSF117070">
    <property type="entry name" value="LEA14-like"/>
    <property type="match status" value="1"/>
</dbReference>
<evidence type="ECO:0000259" key="2">
    <source>
        <dbReference type="Pfam" id="PF03168"/>
    </source>
</evidence>
<evidence type="ECO:0000313" key="3">
    <source>
        <dbReference type="EMBL" id="PQM36621.1"/>
    </source>
</evidence>
<dbReference type="STRING" id="2094558.A0A314UH42"/>
<dbReference type="Gene3D" id="2.60.40.1820">
    <property type="match status" value="1"/>
</dbReference>
<feature type="transmembrane region" description="Helical" evidence="1">
    <location>
        <begin position="38"/>
        <end position="64"/>
    </location>
</feature>
<keyword evidence="1" id="KW-0812">Transmembrane</keyword>
<dbReference type="AlphaFoldDB" id="A0A314UH42"/>
<evidence type="ECO:0000256" key="1">
    <source>
        <dbReference type="SAM" id="Phobius"/>
    </source>
</evidence>